<accession>A0A1G2RRZ8</accession>
<dbReference type="EMBL" id="MHUI01000008">
    <property type="protein sequence ID" value="OHA75616.1"/>
    <property type="molecule type" value="Genomic_DNA"/>
</dbReference>
<dbReference type="Proteomes" id="UP000177081">
    <property type="component" value="Unassembled WGS sequence"/>
</dbReference>
<gene>
    <name evidence="1" type="ORF">A3A32_02870</name>
</gene>
<proteinExistence type="predicted"/>
<reference evidence="1 2" key="1">
    <citation type="journal article" date="2016" name="Nat. Commun.">
        <title>Thousands of microbial genomes shed light on interconnected biogeochemical processes in an aquifer system.</title>
        <authorList>
            <person name="Anantharaman K."/>
            <person name="Brown C.T."/>
            <person name="Hug L.A."/>
            <person name="Sharon I."/>
            <person name="Castelle C.J."/>
            <person name="Probst A.J."/>
            <person name="Thomas B.C."/>
            <person name="Singh A."/>
            <person name="Wilkins M.J."/>
            <person name="Karaoz U."/>
            <person name="Brodie E.L."/>
            <person name="Williams K.H."/>
            <person name="Hubbard S.S."/>
            <person name="Banfield J.F."/>
        </authorList>
    </citation>
    <scope>NUCLEOTIDE SEQUENCE [LARGE SCALE GENOMIC DNA]</scope>
</reference>
<organism evidence="1 2">
    <name type="scientific">Candidatus Wildermuthbacteria bacterium RIFCSPLOWO2_01_FULL_48_35</name>
    <dbReference type="NCBI Taxonomy" id="1802463"/>
    <lineage>
        <taxon>Bacteria</taxon>
        <taxon>Candidatus Wildermuthiibacteriota</taxon>
    </lineage>
</organism>
<protein>
    <submittedName>
        <fullName evidence="1">Uncharacterized protein</fullName>
    </submittedName>
</protein>
<sequence length="85" mass="9299">MAERGGKNMGRQLGAESALVEKGLIDDPELIGREAEKRVARLIKKSPLVRRKIIVIIGGPKQTDDQILAAQAAGVKALYGYWQDK</sequence>
<dbReference type="AlphaFoldDB" id="A0A1G2RRZ8"/>
<evidence type="ECO:0000313" key="2">
    <source>
        <dbReference type="Proteomes" id="UP000177081"/>
    </source>
</evidence>
<comment type="caution">
    <text evidence="1">The sequence shown here is derived from an EMBL/GenBank/DDBJ whole genome shotgun (WGS) entry which is preliminary data.</text>
</comment>
<evidence type="ECO:0000313" key="1">
    <source>
        <dbReference type="EMBL" id="OHA75616.1"/>
    </source>
</evidence>
<name>A0A1G2RRZ8_9BACT</name>